<feature type="compositionally biased region" description="Basic and acidic residues" evidence="1">
    <location>
        <begin position="313"/>
        <end position="325"/>
    </location>
</feature>
<dbReference type="Gene3D" id="2.60.120.920">
    <property type="match status" value="2"/>
</dbReference>
<evidence type="ECO:0000313" key="4">
    <source>
        <dbReference type="RefSeq" id="XP_032801021.1"/>
    </source>
</evidence>
<organism evidence="3 4">
    <name type="scientific">Petromyzon marinus</name>
    <name type="common">Sea lamprey</name>
    <dbReference type="NCBI Taxonomy" id="7757"/>
    <lineage>
        <taxon>Eukaryota</taxon>
        <taxon>Metazoa</taxon>
        <taxon>Chordata</taxon>
        <taxon>Craniata</taxon>
        <taxon>Vertebrata</taxon>
        <taxon>Cyclostomata</taxon>
        <taxon>Hyperoartia</taxon>
        <taxon>Petromyzontiformes</taxon>
        <taxon>Petromyzontidae</taxon>
        <taxon>Petromyzon</taxon>
    </lineage>
</organism>
<accession>A0AAJ7WKE9</accession>
<feature type="compositionally biased region" description="Acidic residues" evidence="1">
    <location>
        <begin position="326"/>
        <end position="339"/>
    </location>
</feature>
<sequence>MDGGVRGNISVGLVPRRYRLDLPPGLLPGSVAFHAEHGELYRGQAVGQQFGPRCEAGDRIGCGIRTTTVDGRGVAYGVAHIFFTRNGTELGSLSVPVPEGGLFPAVGLGSAGEEVMLELTASWPGEEDDSMLVDSLEDEWGRLHDVRIAGPLLEYVGRGRSIMDVGLAQARHPLNTTGHYFEVEIIDPGEKCYIAIGVARKDYPKHRHPGWNRGSIAYHADDGKIFHGSGIGDAFGPRCSKGDVMGCGITFPRDYQLDSEGDSDGTPEWNVSPVDPEPEEAVDIWQPRLPRDNMTFGSDTDEEDDEEEDEEERDGRDRRVEWQQDDKEDGDDGEGDQDPEPPGIKVMVFFTRNGKVVGRRDARVPPGGFFPTVGMLSCHEKVRVDLRPLSG</sequence>
<dbReference type="SUPFAM" id="SSF49899">
    <property type="entry name" value="Concanavalin A-like lectins/glucanases"/>
    <property type="match status" value="2"/>
</dbReference>
<dbReference type="PROSITE" id="PS50188">
    <property type="entry name" value="B302_SPRY"/>
    <property type="match status" value="1"/>
</dbReference>
<evidence type="ECO:0000259" key="2">
    <source>
        <dbReference type="PROSITE" id="PS50188"/>
    </source>
</evidence>
<gene>
    <name evidence="4" type="primary">SPRYD3</name>
</gene>
<dbReference type="InterPro" id="IPR035783">
    <property type="entry name" value="SPRYD3_SPRY"/>
</dbReference>
<dbReference type="SMART" id="SM00449">
    <property type="entry name" value="SPRY"/>
    <property type="match status" value="2"/>
</dbReference>
<proteinExistence type="predicted"/>
<feature type="domain" description="B30.2/SPRY" evidence="2">
    <location>
        <begin position="1"/>
        <end position="124"/>
    </location>
</feature>
<reference evidence="4" key="1">
    <citation type="submission" date="2025-08" db="UniProtKB">
        <authorList>
            <consortium name="RefSeq"/>
        </authorList>
    </citation>
    <scope>IDENTIFICATION</scope>
    <source>
        <tissue evidence="4">Sperm</tissue>
    </source>
</reference>
<dbReference type="RefSeq" id="XP_032801021.1">
    <property type="nucleotide sequence ID" value="XM_032945130.1"/>
</dbReference>
<dbReference type="GeneID" id="116937954"/>
<evidence type="ECO:0000256" key="1">
    <source>
        <dbReference type="SAM" id="MobiDB-lite"/>
    </source>
</evidence>
<dbReference type="Proteomes" id="UP001318040">
    <property type="component" value="Chromosome 4"/>
</dbReference>
<dbReference type="InterPro" id="IPR043136">
    <property type="entry name" value="B30.2/SPRY_sf"/>
</dbReference>
<dbReference type="AlphaFoldDB" id="A0AAJ7WKE9"/>
<dbReference type="PANTHER" id="PTHR12864">
    <property type="entry name" value="RAN BINDING PROTEIN 9-RELATED"/>
    <property type="match status" value="1"/>
</dbReference>
<dbReference type="InterPro" id="IPR001870">
    <property type="entry name" value="B30.2/SPRY"/>
</dbReference>
<evidence type="ECO:0000313" key="3">
    <source>
        <dbReference type="Proteomes" id="UP001318040"/>
    </source>
</evidence>
<protein>
    <submittedName>
        <fullName evidence="4">SPRY domain-containing protein 3 isoform X2</fullName>
    </submittedName>
</protein>
<dbReference type="InterPro" id="IPR050618">
    <property type="entry name" value="Ubq-SigPath_Reg"/>
</dbReference>
<feature type="compositionally biased region" description="Acidic residues" evidence="1">
    <location>
        <begin position="299"/>
        <end position="312"/>
    </location>
</feature>
<keyword evidence="3" id="KW-1185">Reference proteome</keyword>
<dbReference type="InterPro" id="IPR013320">
    <property type="entry name" value="ConA-like_dom_sf"/>
</dbReference>
<name>A0AAJ7WKE9_PETMA</name>
<dbReference type="InterPro" id="IPR003877">
    <property type="entry name" value="SPRY_dom"/>
</dbReference>
<feature type="region of interest" description="Disordered" evidence="1">
    <location>
        <begin position="255"/>
        <end position="344"/>
    </location>
</feature>
<dbReference type="CTD" id="84926"/>
<dbReference type="Pfam" id="PF00622">
    <property type="entry name" value="SPRY"/>
    <property type="match status" value="2"/>
</dbReference>
<dbReference type="CDD" id="cd12908">
    <property type="entry name" value="SPRYD3"/>
    <property type="match status" value="1"/>
</dbReference>